<dbReference type="GO" id="GO:0003723">
    <property type="term" value="F:RNA binding"/>
    <property type="evidence" value="ECO:0007669"/>
    <property type="project" value="UniProtKB-UniRule"/>
</dbReference>
<dbReference type="EMBL" id="SKBN01000491">
    <property type="protein sequence ID" value="TGJ76813.1"/>
    <property type="molecule type" value="Genomic_DNA"/>
</dbReference>
<dbReference type="InterPro" id="IPR012677">
    <property type="entry name" value="Nucleotide-bd_a/b_plait_sf"/>
</dbReference>
<dbReference type="AlphaFoldDB" id="A0A4Z0YDD8"/>
<feature type="compositionally biased region" description="Polar residues" evidence="2">
    <location>
        <begin position="136"/>
        <end position="146"/>
    </location>
</feature>
<evidence type="ECO:0000256" key="1">
    <source>
        <dbReference type="PROSITE-ProRule" id="PRU00176"/>
    </source>
</evidence>
<feature type="region of interest" description="Disordered" evidence="2">
    <location>
        <begin position="119"/>
        <end position="168"/>
    </location>
</feature>
<feature type="domain" description="RRM" evidence="3">
    <location>
        <begin position="375"/>
        <end position="439"/>
    </location>
</feature>
<keyword evidence="1" id="KW-0694">RNA-binding</keyword>
<dbReference type="Gene3D" id="3.30.70.330">
    <property type="match status" value="1"/>
</dbReference>
<feature type="region of interest" description="Disordered" evidence="2">
    <location>
        <begin position="245"/>
        <end position="286"/>
    </location>
</feature>
<dbReference type="InterPro" id="IPR035979">
    <property type="entry name" value="RBD_domain_sf"/>
</dbReference>
<reference evidence="4 5" key="1">
    <citation type="submission" date="2019-03" db="EMBL/GenBank/DDBJ databases">
        <title>Draft genome sequence of Xylaria hypoxylon DSM 108379, a ubiquitous saprotrophic-parasitic fungi on hardwood.</title>
        <authorList>
            <person name="Buettner E."/>
            <person name="Leonhardt S."/>
            <person name="Gebauer A.M."/>
            <person name="Liers C."/>
            <person name="Hofrichter M."/>
            <person name="Kellner H."/>
        </authorList>
    </citation>
    <scope>NUCLEOTIDE SEQUENCE [LARGE SCALE GENOMIC DNA]</scope>
    <source>
        <strain evidence="4 5">DSM 108379</strain>
    </source>
</reference>
<accession>A0A4Z0YDD8</accession>
<dbReference type="Pfam" id="PF00076">
    <property type="entry name" value="RRM_1"/>
    <property type="match status" value="1"/>
</dbReference>
<dbReference type="PANTHER" id="PTHR23295">
    <property type="entry name" value="NUCLEAR RECEPTOR COACTIVATOR 5-RELATED"/>
    <property type="match status" value="1"/>
</dbReference>
<keyword evidence="5" id="KW-1185">Reference proteome</keyword>
<dbReference type="PANTHER" id="PTHR23295:SF6">
    <property type="entry name" value="NEOSIN, ISOFORM A"/>
    <property type="match status" value="1"/>
</dbReference>
<dbReference type="STRING" id="37992.A0A4Z0YDD8"/>
<sequence length="793" mass="86080">MTGNSPQVWAAANLDPVSPAPVYPPSPITVPTLQGQADTYFDMTLPGSDSMTSAVETIPRVPMVDEQTHLPAATIHDSTRHSTTDTRPVDVEKTDLDMAGNGVAERGDAVSVGISAENMQEPETPQSDAAEAEQDVSMSTGSTPQASLAPDSVPFPEQIPQPHHKLPEDSQIVFHTIVSNGANTRFSQPPTEQSLANNNHSSATSLAGYLATNIQALVDNINAGAAGGDKDITYNRASGGISNGNVLSQSTVLPPKPPTPEQVSTQLYHPGEESSETSPSSSTPLPSSCNGLALGVYTTAALGGVDPYASATVMPATTSRPNRAISASQSDSTYGDLTADQPLVFHHQKQQWDNFLKDERKYVSDAKWDLFPDGSRIFIGNLSSERINKRDVFNLFANYGRLAQISLKQAYGFVQYHTATEGRAAMEALQGVDLKGKKISECRCDNLFIFHYPNTRQIWNSPGHKRKRAKEIAPTEGNATTIAETATEDGEKIAGQVDHPLLDVQTIESSLLMIDITEVEVIKRAATPATVVDPSLPVYDLDVPRRYGTDVPDVQFLLRGVTHDFVSWVQDAFVRYGLSVDVMYLDTQFTRDEVIHRQVVEGVRAVVDLDSHAQEHAKISLQVFDRSDGLNVRFDKYQDLNPAIAAQLVNAAKSRSQMPSYYPISQYAPVQYPPTTQDHYVPPPYPNQNYSSFVAPDTGSSILDSATVDKILESLNGQQARRPTYNGGPPVDIDTLLATLGTTPHVMGGPPPPNQHGMSYMHPQPKFPRGAPHAGDSTRQVQDILTQLARPRQ</sequence>
<protein>
    <recommendedName>
        <fullName evidence="3">RRM domain-containing protein</fullName>
    </recommendedName>
</protein>
<dbReference type="SUPFAM" id="SSF54928">
    <property type="entry name" value="RNA-binding domain, RBD"/>
    <property type="match status" value="1"/>
</dbReference>
<comment type="caution">
    <text evidence="4">The sequence shown here is derived from an EMBL/GenBank/DDBJ whole genome shotgun (WGS) entry which is preliminary data.</text>
</comment>
<dbReference type="OrthoDB" id="10044938at2759"/>
<dbReference type="PROSITE" id="PS50102">
    <property type="entry name" value="RRM"/>
    <property type="match status" value="1"/>
</dbReference>
<evidence type="ECO:0000256" key="2">
    <source>
        <dbReference type="SAM" id="MobiDB-lite"/>
    </source>
</evidence>
<dbReference type="InterPro" id="IPR052600">
    <property type="entry name" value="Nuc_rcpt_coact/corep"/>
</dbReference>
<feature type="region of interest" description="Disordered" evidence="2">
    <location>
        <begin position="744"/>
        <end position="779"/>
    </location>
</feature>
<name>A0A4Z0YDD8_9PEZI</name>
<dbReference type="Proteomes" id="UP000297716">
    <property type="component" value="Unassembled WGS sequence"/>
</dbReference>
<gene>
    <name evidence="4" type="ORF">E0Z10_g10827</name>
</gene>
<organism evidence="4 5">
    <name type="scientific">Xylaria hypoxylon</name>
    <dbReference type="NCBI Taxonomy" id="37992"/>
    <lineage>
        <taxon>Eukaryota</taxon>
        <taxon>Fungi</taxon>
        <taxon>Dikarya</taxon>
        <taxon>Ascomycota</taxon>
        <taxon>Pezizomycotina</taxon>
        <taxon>Sordariomycetes</taxon>
        <taxon>Xylariomycetidae</taxon>
        <taxon>Xylariales</taxon>
        <taxon>Xylariaceae</taxon>
        <taxon>Xylaria</taxon>
    </lineage>
</organism>
<dbReference type="InterPro" id="IPR000504">
    <property type="entry name" value="RRM_dom"/>
</dbReference>
<evidence type="ECO:0000259" key="3">
    <source>
        <dbReference type="PROSITE" id="PS50102"/>
    </source>
</evidence>
<evidence type="ECO:0000313" key="4">
    <source>
        <dbReference type="EMBL" id="TGJ76813.1"/>
    </source>
</evidence>
<proteinExistence type="predicted"/>
<evidence type="ECO:0000313" key="5">
    <source>
        <dbReference type="Proteomes" id="UP000297716"/>
    </source>
</evidence>
<feature type="compositionally biased region" description="Low complexity" evidence="2">
    <location>
        <begin position="276"/>
        <end position="286"/>
    </location>
</feature>
<dbReference type="SMART" id="SM00360">
    <property type="entry name" value="RRM"/>
    <property type="match status" value="1"/>
</dbReference>